<dbReference type="Proteomes" id="UP000277582">
    <property type="component" value="Unassembled WGS sequence"/>
</dbReference>
<keyword evidence="3" id="KW-1185">Reference proteome</keyword>
<feature type="domain" description="Nucleoside phosphorylase" evidence="1">
    <location>
        <begin position="6"/>
        <end position="78"/>
    </location>
</feature>
<dbReference type="Gene3D" id="3.40.50.1580">
    <property type="entry name" value="Nucleoside phosphorylase domain"/>
    <property type="match status" value="1"/>
</dbReference>
<dbReference type="OrthoDB" id="372302at2157"/>
<dbReference type="GO" id="GO:0003824">
    <property type="term" value="F:catalytic activity"/>
    <property type="evidence" value="ECO:0007669"/>
    <property type="project" value="InterPro"/>
</dbReference>
<sequence>MEKPSCTGRFNGVEIGVGLFPIGAPAAAAILEEAIACGAKMIIEVGLAGGLQEFLKPADIIVVMEAVRDEGTSYHYLPPGVKVESS</sequence>
<proteinExistence type="predicted"/>
<comment type="caution">
    <text evidence="2">The sequence shown here is derived from an EMBL/GenBank/DDBJ whole genome shotgun (WGS) entry which is preliminary data.</text>
</comment>
<dbReference type="SUPFAM" id="SSF53167">
    <property type="entry name" value="Purine and uridine phosphorylases"/>
    <property type="match status" value="1"/>
</dbReference>
<dbReference type="InterPro" id="IPR035994">
    <property type="entry name" value="Nucleoside_phosphorylase_sf"/>
</dbReference>
<evidence type="ECO:0000259" key="1">
    <source>
        <dbReference type="Pfam" id="PF01048"/>
    </source>
</evidence>
<evidence type="ECO:0000313" key="3">
    <source>
        <dbReference type="Proteomes" id="UP000277582"/>
    </source>
</evidence>
<organism evidence="2 3">
    <name type="scientific">Candidatus Methanodesulfokora washburnensis</name>
    <dbReference type="NCBI Taxonomy" id="2478471"/>
    <lineage>
        <taxon>Archaea</taxon>
        <taxon>Thermoproteota</taxon>
        <taxon>Candidatus Korarchaeia</taxon>
        <taxon>Candidatus Korarchaeia incertae sedis</taxon>
        <taxon>Candidatus Methanodesulfokora</taxon>
    </lineage>
</organism>
<dbReference type="RefSeq" id="WP_125671983.1">
    <property type="nucleotide sequence ID" value="NZ_RCOS01000123.1"/>
</dbReference>
<dbReference type="GO" id="GO:0009116">
    <property type="term" value="P:nucleoside metabolic process"/>
    <property type="evidence" value="ECO:0007669"/>
    <property type="project" value="InterPro"/>
</dbReference>
<dbReference type="AlphaFoldDB" id="A0A3R9QCN3"/>
<dbReference type="InterPro" id="IPR000845">
    <property type="entry name" value="Nucleoside_phosphorylase_d"/>
</dbReference>
<gene>
    <name evidence="2" type="ORF">D6D85_10835</name>
</gene>
<reference evidence="2 3" key="1">
    <citation type="submission" date="2018-10" db="EMBL/GenBank/DDBJ databases">
        <title>Co-occurring genomic capacity for anaerobic methane metabolism and dissimilatory sulfite reduction discovered in the Korarchaeota.</title>
        <authorList>
            <person name="Mckay L.J."/>
            <person name="Dlakic M."/>
            <person name="Fields M.W."/>
            <person name="Delmont T.O."/>
            <person name="Eren A.M."/>
            <person name="Jay Z.J."/>
            <person name="Klingelsmith K.B."/>
            <person name="Rusch D.B."/>
            <person name="Inskeep W.P."/>
        </authorList>
    </citation>
    <scope>NUCLEOTIDE SEQUENCE [LARGE SCALE GENOMIC DNA]</scope>
    <source>
        <strain evidence="2 3">MDKW</strain>
    </source>
</reference>
<accession>A0A3R9QCN3</accession>
<protein>
    <recommendedName>
        <fullName evidence="1">Nucleoside phosphorylase domain-containing protein</fullName>
    </recommendedName>
</protein>
<dbReference type="EMBL" id="RCOS01000123">
    <property type="protein sequence ID" value="RSN73298.1"/>
    <property type="molecule type" value="Genomic_DNA"/>
</dbReference>
<evidence type="ECO:0000313" key="2">
    <source>
        <dbReference type="EMBL" id="RSN73298.1"/>
    </source>
</evidence>
<dbReference type="Pfam" id="PF01048">
    <property type="entry name" value="PNP_UDP_1"/>
    <property type="match status" value="1"/>
</dbReference>
<name>A0A3R9QCN3_9CREN</name>